<dbReference type="Proteomes" id="UP000245680">
    <property type="component" value="Unassembled WGS sequence"/>
</dbReference>
<keyword evidence="1" id="KW-0472">Membrane</keyword>
<reference evidence="2 3" key="1">
    <citation type="submission" date="2018-05" db="EMBL/GenBank/DDBJ databases">
        <title>Rhodobacteraceae gen. nov., sp. nov. isolated from sea water.</title>
        <authorList>
            <person name="Ren Y."/>
        </authorList>
    </citation>
    <scope>NUCLEOTIDE SEQUENCE [LARGE SCALE GENOMIC DNA]</scope>
    <source>
        <strain evidence="2 3">TG-679</strain>
    </source>
</reference>
<evidence type="ECO:0000313" key="2">
    <source>
        <dbReference type="EMBL" id="PWR01099.1"/>
    </source>
</evidence>
<evidence type="ECO:0000313" key="3">
    <source>
        <dbReference type="Proteomes" id="UP000245680"/>
    </source>
</evidence>
<name>A0A2V2LF99_9RHOB</name>
<evidence type="ECO:0000256" key="1">
    <source>
        <dbReference type="SAM" id="Phobius"/>
    </source>
</evidence>
<feature type="transmembrane region" description="Helical" evidence="1">
    <location>
        <begin position="53"/>
        <end position="72"/>
    </location>
</feature>
<protein>
    <submittedName>
        <fullName evidence="2">DUF2333 domain-containing protein</fullName>
    </submittedName>
</protein>
<accession>A0A2V2LF99</accession>
<dbReference type="EMBL" id="QGKU01000060">
    <property type="protein sequence ID" value="PWR01099.1"/>
    <property type="molecule type" value="Genomic_DNA"/>
</dbReference>
<comment type="caution">
    <text evidence="2">The sequence shown here is derived from an EMBL/GenBank/DDBJ whole genome shotgun (WGS) entry which is preliminary data.</text>
</comment>
<gene>
    <name evidence="2" type="ORF">DKT77_18210</name>
</gene>
<dbReference type="AlphaFoldDB" id="A0A2V2LF99"/>
<dbReference type="InterPro" id="IPR016936">
    <property type="entry name" value="UCP029693"/>
</dbReference>
<keyword evidence="1" id="KW-0812">Transmembrane</keyword>
<dbReference type="OrthoDB" id="7594726at2"/>
<keyword evidence="1" id="KW-1133">Transmembrane helix</keyword>
<proteinExistence type="predicted"/>
<dbReference type="Pfam" id="PF10095">
    <property type="entry name" value="DUF2333"/>
    <property type="match status" value="2"/>
</dbReference>
<sequence length="351" mass="38177">MRRPTAVTDAAAMTDTPIQLPVPVAVPAEVHDTASGLPGGRVRRRFPRIGRKALRAMAALGVLGAVVNWGVLGPLTHDINADPAFRSAQMPQGGSVAVATAAALLDREINANGWTPNDPFFAPSAVLDNMPNFQMGVVKAVGRFTFEMLDQVSRTRGSSRADPDLERASGFLQFPPDIWVIDPSRSWMPTVPSEHQYRAGVAALNSYNARLASGQAVFERRADTLAETLRQVSADLGSQTAQLDRAQNDGWWVFSRKADDLFYQNKGMLYAYSVTLKAFGEDFAPVIRGSNLEAVWAQAMASLEQGSQLRPLVVLNGDLDRSIFANHLAIQGFYMKRAILQLEEVVSVLAV</sequence>
<keyword evidence="3" id="KW-1185">Reference proteome</keyword>
<organism evidence="2 3">
    <name type="scientific">Meridianimarinicoccus roseus</name>
    <dbReference type="NCBI Taxonomy" id="2072018"/>
    <lineage>
        <taxon>Bacteria</taxon>
        <taxon>Pseudomonadati</taxon>
        <taxon>Pseudomonadota</taxon>
        <taxon>Alphaproteobacteria</taxon>
        <taxon>Rhodobacterales</taxon>
        <taxon>Paracoccaceae</taxon>
        <taxon>Meridianimarinicoccus</taxon>
    </lineage>
</organism>